<organism evidence="1 2">
    <name type="scientific">Halorubrum persicum</name>
    <dbReference type="NCBI Taxonomy" id="1383844"/>
    <lineage>
        <taxon>Archaea</taxon>
        <taxon>Methanobacteriati</taxon>
        <taxon>Methanobacteriota</taxon>
        <taxon>Stenosarchaea group</taxon>
        <taxon>Halobacteria</taxon>
        <taxon>Halobacteriales</taxon>
        <taxon>Haloferacaceae</taxon>
        <taxon>Halorubrum</taxon>
    </lineage>
</organism>
<dbReference type="AlphaFoldDB" id="A0A2G1WKF3"/>
<name>A0A2G1WKF3_9EURY</name>
<accession>A0A2G1WKF3</accession>
<proteinExistence type="predicted"/>
<dbReference type="RefSeq" id="WP_099254810.1">
    <property type="nucleotide sequence ID" value="NZ_NHOA01000038.1"/>
</dbReference>
<keyword evidence="2" id="KW-1185">Reference proteome</keyword>
<comment type="caution">
    <text evidence="1">The sequence shown here is derived from an EMBL/GenBank/DDBJ whole genome shotgun (WGS) entry which is preliminary data.</text>
</comment>
<evidence type="ECO:0000313" key="2">
    <source>
        <dbReference type="Proteomes" id="UP000222824"/>
    </source>
</evidence>
<dbReference type="OrthoDB" id="321651at2157"/>
<protein>
    <submittedName>
        <fullName evidence="1">Uncharacterized protein</fullName>
    </submittedName>
</protein>
<reference evidence="1 2" key="1">
    <citation type="journal article" date="2014" name="Front. Microbiol.">
        <title>Population and genomic analysis of the genus Halorubrum.</title>
        <authorList>
            <person name="Fullmer M.S."/>
            <person name="Soucy S.M."/>
            <person name="Swithers K.S."/>
            <person name="Makkay A.M."/>
            <person name="Wheeler R."/>
            <person name="Ventosa A."/>
            <person name="Gogarten J.P."/>
            <person name="Papke R.T."/>
        </authorList>
    </citation>
    <scope>NUCLEOTIDE SEQUENCE [LARGE SCALE GENOMIC DNA]</scope>
    <source>
        <strain evidence="1 2">C49</strain>
    </source>
</reference>
<gene>
    <name evidence="1" type="ORF">DJ69_06150</name>
</gene>
<evidence type="ECO:0000313" key="1">
    <source>
        <dbReference type="EMBL" id="PHQ39462.1"/>
    </source>
</evidence>
<dbReference type="Proteomes" id="UP000222824">
    <property type="component" value="Unassembled WGS sequence"/>
</dbReference>
<dbReference type="EMBL" id="NHOA01000038">
    <property type="protein sequence ID" value="PHQ39462.1"/>
    <property type="molecule type" value="Genomic_DNA"/>
</dbReference>
<sequence>MSVDRRSDLEVDLDDNRAVATVVEKRTIEVGDLFNDDGELRLWNVLRDTEGMSVRFAGLYHRRWMFTEPAEIMPLADFRSGGCADMPPRDWRS</sequence>